<dbReference type="OrthoDB" id="9762903at2"/>
<dbReference type="Pfam" id="PF00593">
    <property type="entry name" value="TonB_dep_Rec_b-barrel"/>
    <property type="match status" value="1"/>
</dbReference>
<evidence type="ECO:0000256" key="2">
    <source>
        <dbReference type="ARBA" id="ARBA00022448"/>
    </source>
</evidence>
<evidence type="ECO:0000256" key="9">
    <source>
        <dbReference type="ARBA" id="ARBA00023237"/>
    </source>
</evidence>
<dbReference type="Gene3D" id="2.40.170.20">
    <property type="entry name" value="TonB-dependent receptor, beta-barrel domain"/>
    <property type="match status" value="1"/>
</dbReference>
<gene>
    <name evidence="14" type="ORF">SAMN05444405_12121</name>
</gene>
<keyword evidence="7 10" id="KW-0472">Membrane</keyword>
<dbReference type="STRING" id="1297750.SAMN05444405_12121"/>
<proteinExistence type="inferred from homology"/>
<evidence type="ECO:0000313" key="14">
    <source>
        <dbReference type="EMBL" id="SHG03780.1"/>
    </source>
</evidence>
<reference evidence="14 15" key="1">
    <citation type="submission" date="2016-11" db="EMBL/GenBank/DDBJ databases">
        <authorList>
            <person name="Jaros S."/>
            <person name="Januszkiewicz K."/>
            <person name="Wedrychowicz H."/>
        </authorList>
    </citation>
    <scope>NUCLEOTIDE SEQUENCE [LARGE SCALE GENOMIC DNA]</scope>
    <source>
        <strain evidence="14 15">DSM 26991</strain>
    </source>
</reference>
<dbReference type="Pfam" id="PF07715">
    <property type="entry name" value="Plug"/>
    <property type="match status" value="1"/>
</dbReference>
<evidence type="ECO:0000259" key="12">
    <source>
        <dbReference type="Pfam" id="PF00593"/>
    </source>
</evidence>
<dbReference type="AlphaFoldDB" id="A0A1M5GJ55"/>
<keyword evidence="9 10" id="KW-0998">Cell outer membrane</keyword>
<dbReference type="PROSITE" id="PS52016">
    <property type="entry name" value="TONB_DEPENDENT_REC_3"/>
    <property type="match status" value="1"/>
</dbReference>
<keyword evidence="15" id="KW-1185">Reference proteome</keyword>
<dbReference type="GO" id="GO:0015344">
    <property type="term" value="F:siderophore uptake transmembrane transporter activity"/>
    <property type="evidence" value="ECO:0007669"/>
    <property type="project" value="TreeGrafter"/>
</dbReference>
<evidence type="ECO:0000256" key="4">
    <source>
        <dbReference type="ARBA" id="ARBA00022692"/>
    </source>
</evidence>
<keyword evidence="3 10" id="KW-1134">Transmembrane beta strand</keyword>
<dbReference type="Gene3D" id="2.170.130.10">
    <property type="entry name" value="TonB-dependent receptor, plug domain"/>
    <property type="match status" value="1"/>
</dbReference>
<evidence type="ECO:0000256" key="1">
    <source>
        <dbReference type="ARBA" id="ARBA00004571"/>
    </source>
</evidence>
<name>A0A1M5GJ55_9BACE</name>
<evidence type="ECO:0000256" key="8">
    <source>
        <dbReference type="ARBA" id="ARBA00023170"/>
    </source>
</evidence>
<dbReference type="EMBL" id="FQTV01000021">
    <property type="protein sequence ID" value="SHG03780.1"/>
    <property type="molecule type" value="Genomic_DNA"/>
</dbReference>
<feature type="domain" description="TonB-dependent receptor plug" evidence="13">
    <location>
        <begin position="50"/>
        <end position="144"/>
    </location>
</feature>
<evidence type="ECO:0000256" key="5">
    <source>
        <dbReference type="ARBA" id="ARBA00022729"/>
    </source>
</evidence>
<organism evidence="14 15">
    <name type="scientific">Bacteroides luti</name>
    <dbReference type="NCBI Taxonomy" id="1297750"/>
    <lineage>
        <taxon>Bacteria</taxon>
        <taxon>Pseudomonadati</taxon>
        <taxon>Bacteroidota</taxon>
        <taxon>Bacteroidia</taxon>
        <taxon>Bacteroidales</taxon>
        <taxon>Bacteroidaceae</taxon>
        <taxon>Bacteroides</taxon>
    </lineage>
</organism>
<keyword evidence="2 10" id="KW-0813">Transport</keyword>
<comment type="similarity">
    <text evidence="10 11">Belongs to the TonB-dependent receptor family.</text>
</comment>
<dbReference type="InterPro" id="IPR036942">
    <property type="entry name" value="Beta-barrel_TonB_sf"/>
</dbReference>
<dbReference type="Proteomes" id="UP000184509">
    <property type="component" value="Unassembled WGS sequence"/>
</dbReference>
<keyword evidence="6 11" id="KW-0798">TonB box</keyword>
<accession>A0A1M5GJ55</accession>
<keyword evidence="8 14" id="KW-0675">Receptor</keyword>
<dbReference type="InterPro" id="IPR037066">
    <property type="entry name" value="Plug_dom_sf"/>
</dbReference>
<dbReference type="RefSeq" id="WP_073403869.1">
    <property type="nucleotide sequence ID" value="NZ_FQTV01000021.1"/>
</dbReference>
<dbReference type="InterPro" id="IPR012910">
    <property type="entry name" value="Plug_dom"/>
</dbReference>
<evidence type="ECO:0000259" key="13">
    <source>
        <dbReference type="Pfam" id="PF07715"/>
    </source>
</evidence>
<dbReference type="GO" id="GO:0009279">
    <property type="term" value="C:cell outer membrane"/>
    <property type="evidence" value="ECO:0007669"/>
    <property type="project" value="UniProtKB-SubCell"/>
</dbReference>
<dbReference type="GO" id="GO:0044718">
    <property type="term" value="P:siderophore transmembrane transport"/>
    <property type="evidence" value="ECO:0007669"/>
    <property type="project" value="TreeGrafter"/>
</dbReference>
<comment type="subcellular location">
    <subcellularLocation>
        <location evidence="1 10">Cell outer membrane</location>
        <topology evidence="1 10">Multi-pass membrane protein</topology>
    </subcellularLocation>
</comment>
<dbReference type="PROSITE" id="PS51257">
    <property type="entry name" value="PROKAR_LIPOPROTEIN"/>
    <property type="match status" value="1"/>
</dbReference>
<evidence type="ECO:0000313" key="15">
    <source>
        <dbReference type="Proteomes" id="UP000184509"/>
    </source>
</evidence>
<protein>
    <submittedName>
        <fullName evidence="14">Outer membrane cobalamin receptor protein</fullName>
    </submittedName>
</protein>
<keyword evidence="4 10" id="KW-0812">Transmembrane</keyword>
<evidence type="ECO:0000256" key="6">
    <source>
        <dbReference type="ARBA" id="ARBA00023077"/>
    </source>
</evidence>
<evidence type="ECO:0000256" key="7">
    <source>
        <dbReference type="ARBA" id="ARBA00023136"/>
    </source>
</evidence>
<dbReference type="InterPro" id="IPR039426">
    <property type="entry name" value="TonB-dep_rcpt-like"/>
</dbReference>
<dbReference type="PANTHER" id="PTHR30069">
    <property type="entry name" value="TONB-DEPENDENT OUTER MEMBRANE RECEPTOR"/>
    <property type="match status" value="1"/>
</dbReference>
<evidence type="ECO:0000256" key="10">
    <source>
        <dbReference type="PROSITE-ProRule" id="PRU01360"/>
    </source>
</evidence>
<evidence type="ECO:0000256" key="11">
    <source>
        <dbReference type="RuleBase" id="RU003357"/>
    </source>
</evidence>
<keyword evidence="5" id="KW-0732">Signal</keyword>
<evidence type="ECO:0000256" key="3">
    <source>
        <dbReference type="ARBA" id="ARBA00022452"/>
    </source>
</evidence>
<sequence length="670" mass="75994">MSNTRNIILSLVISFCACLLVRAQKADSVRVHKLGEVVIKENKKEKEFRSTTPLQVLDANQLKQSGSLLVSDAVKFFSGVVVKDYGGIGGLKTISVRSLGANHTAVVYDGITINDSQTGQIDLGKLTLDNVEEISLLSGQDDNIFQAARLFSAASVLNIKSPAPVFNKKKTNASATFKGGSFDLLNPGFHLNHQWNKIFSSSVNVDYMRADGDYPYTQLNGTATERLKRLNSDIETVKTEANLFARFSNHEKASMKAYYYFSDRGLPSNKLYNSRATERLKDNNFFAQANYENKFSDRWSLLTNGKFNWGYNKYSNPDNATYNAATENNYYQNEYYLSGTIMYRPSPLLSFSLANDGSINTMRADMANFAYPTRFTLLNAFAAKYVNNRFTATAHILSTLTRESVRTGTAADNRNRFSPSVSVSYQPIKKENLRLRLLYKDIFRLPTFNDLYYGTIGTRTLKPEQASEYSAGVNWIKNINHIIPFISLSVDGFYNRVSNKIVAVPSKNLFVWSMQNIGRVDIRGMEANLETAFSLNSKMKLTATGNYTYQRAMDKTDKYNMPDKVTYNHQIPYTPRHSGSARLGFETPWINLSYTVMTSGERFSNQYNAPEYRLDGYTEHSASVWRTFKLKRFSISAQAEVLNLFDKEYEIVQNYPMPGRQFRGSIRIIY</sequence>
<dbReference type="PANTHER" id="PTHR30069:SF29">
    <property type="entry name" value="HEMOGLOBIN AND HEMOGLOBIN-HAPTOGLOBIN-BINDING PROTEIN 1-RELATED"/>
    <property type="match status" value="1"/>
</dbReference>
<feature type="domain" description="TonB-dependent receptor-like beta-barrel" evidence="12">
    <location>
        <begin position="244"/>
        <end position="644"/>
    </location>
</feature>
<dbReference type="SUPFAM" id="SSF56935">
    <property type="entry name" value="Porins"/>
    <property type="match status" value="1"/>
</dbReference>
<dbReference type="InterPro" id="IPR000531">
    <property type="entry name" value="Beta-barrel_TonB"/>
</dbReference>